<evidence type="ECO:0000313" key="3">
    <source>
        <dbReference type="Proteomes" id="UP001500418"/>
    </source>
</evidence>
<accession>A0ABN1Q352</accession>
<sequence length="82" mass="8031">MSIGYQAGSVVLGGFTPTLATSVVLWSGGASWSLMVLVAAGALIAAATMAVAPETFRRSLDAEAGAAARDGAVSPAAVTTPH</sequence>
<evidence type="ECO:0000313" key="2">
    <source>
        <dbReference type="EMBL" id="GAA0936881.1"/>
    </source>
</evidence>
<keyword evidence="1" id="KW-0472">Membrane</keyword>
<protein>
    <recommendedName>
        <fullName evidence="4">Major facilitator superfamily (MFS) profile domain-containing protein</fullName>
    </recommendedName>
</protein>
<organism evidence="2 3">
    <name type="scientific">Streptomyces rhizosphaericus</name>
    <dbReference type="NCBI Taxonomy" id="114699"/>
    <lineage>
        <taxon>Bacteria</taxon>
        <taxon>Bacillati</taxon>
        <taxon>Actinomycetota</taxon>
        <taxon>Actinomycetes</taxon>
        <taxon>Kitasatosporales</taxon>
        <taxon>Streptomycetaceae</taxon>
        <taxon>Streptomyces</taxon>
        <taxon>Streptomyces violaceusniger group</taxon>
    </lineage>
</organism>
<keyword evidence="1" id="KW-1133">Transmembrane helix</keyword>
<keyword evidence="3" id="KW-1185">Reference proteome</keyword>
<evidence type="ECO:0008006" key="4">
    <source>
        <dbReference type="Google" id="ProtNLM"/>
    </source>
</evidence>
<reference evidence="2 3" key="1">
    <citation type="journal article" date="2019" name="Int. J. Syst. Evol. Microbiol.">
        <title>The Global Catalogue of Microorganisms (GCM) 10K type strain sequencing project: providing services to taxonomists for standard genome sequencing and annotation.</title>
        <authorList>
            <consortium name="The Broad Institute Genomics Platform"/>
            <consortium name="The Broad Institute Genome Sequencing Center for Infectious Disease"/>
            <person name="Wu L."/>
            <person name="Ma J."/>
        </authorList>
    </citation>
    <scope>NUCLEOTIDE SEQUENCE [LARGE SCALE GENOMIC DNA]</scope>
    <source>
        <strain evidence="2 3">JCM 11444</strain>
    </source>
</reference>
<feature type="transmembrane region" description="Helical" evidence="1">
    <location>
        <begin position="30"/>
        <end position="52"/>
    </location>
</feature>
<evidence type="ECO:0000256" key="1">
    <source>
        <dbReference type="SAM" id="Phobius"/>
    </source>
</evidence>
<gene>
    <name evidence="2" type="ORF">GCM10009575_048300</name>
</gene>
<dbReference type="Proteomes" id="UP001500418">
    <property type="component" value="Unassembled WGS sequence"/>
</dbReference>
<name>A0ABN1Q352_9ACTN</name>
<keyword evidence="1" id="KW-0812">Transmembrane</keyword>
<dbReference type="EMBL" id="BAAAID010000031">
    <property type="protein sequence ID" value="GAA0936881.1"/>
    <property type="molecule type" value="Genomic_DNA"/>
</dbReference>
<comment type="caution">
    <text evidence="2">The sequence shown here is derived from an EMBL/GenBank/DDBJ whole genome shotgun (WGS) entry which is preliminary data.</text>
</comment>
<proteinExistence type="predicted"/>